<protein>
    <submittedName>
        <fullName evidence="3">Actin-like ATPase domain-containing protein</fullName>
    </submittedName>
</protein>
<sequence length="637" mass="70091">MASTSFTNSGYDDNKRPFSMSSLRGTPSSPHTPQHHLRSNNSSFASTTSSTSFRGEEDAIIFELGARWLRAGFEGESAPMCVIGCGPEECRRVGDYRGWLKTNNPDTDPAQSRPLVNPEDWASAYELWKMDLRGADLGLVEDKIERVFRETYNKYLLTDAGTSRLVLVLPAIMPHPLLSAMLSTLFSRWRFPSITLLTSATMAATAAGVRSALVVDIGWAETVVTGVYEYREIAIKRSTRAMKALLQETGRMLTSIPTARRGVVSQSAPGDSGISVRFEFCEEVASRFLWCRPRESPSSADLQQQQQQQQQQEPQPNDSETEPTTQHPPLSSLLQRTVEIPSPSNPGSTYINLPFSTFSEPVETVLFAAGTADCELDDEEKPLPLLIYNALLTLPPDARGTCMSRIIFTGGGANIPGIRQRILADVAALVAEHGWSPVRGKVIQQRRKLANLRISPSSQVQASSQNPAPPLTTDPSEEHHPVPSNDTPTETKSPEPSTHQPEPKPDSAADTPKQQQQQQQQIPEDPPKTSDEEDLEDPIEQKIRRNNRDRDRDALPPSVQGVLREVESLGPWAGASLTTSLKIRGLVEIEREKYLQHGLAGATRDFETHGHHVPDRRSGLRAGGGGDRSSWTLAGWG</sequence>
<dbReference type="SMART" id="SM00268">
    <property type="entry name" value="ACTIN"/>
    <property type="match status" value="1"/>
</dbReference>
<dbReference type="Gene3D" id="3.30.420.40">
    <property type="match status" value="2"/>
</dbReference>
<reference evidence="3 4" key="1">
    <citation type="submission" date="2018-02" db="EMBL/GenBank/DDBJ databases">
        <title>The genomes of Aspergillus section Nigri reveals drivers in fungal speciation.</title>
        <authorList>
            <consortium name="DOE Joint Genome Institute"/>
            <person name="Vesth T.C."/>
            <person name="Nybo J."/>
            <person name="Theobald S."/>
            <person name="Brandl J."/>
            <person name="Frisvad J.C."/>
            <person name="Nielsen K.F."/>
            <person name="Lyhne E.K."/>
            <person name="Kogle M.E."/>
            <person name="Kuo A."/>
            <person name="Riley R."/>
            <person name="Clum A."/>
            <person name="Nolan M."/>
            <person name="Lipzen A."/>
            <person name="Salamov A."/>
            <person name="Henrissat B."/>
            <person name="Wiebenga A."/>
            <person name="De vries R.P."/>
            <person name="Grigoriev I.V."/>
            <person name="Mortensen U.H."/>
            <person name="Andersen M.R."/>
            <person name="Baker S.E."/>
        </authorList>
    </citation>
    <scope>NUCLEOTIDE SEQUENCE [LARGE SCALE GENOMIC DNA]</scope>
    <source>
        <strain evidence="3 4">CBS 313.89</strain>
    </source>
</reference>
<evidence type="ECO:0000313" key="4">
    <source>
        <dbReference type="Proteomes" id="UP000249789"/>
    </source>
</evidence>
<evidence type="ECO:0000313" key="3">
    <source>
        <dbReference type="EMBL" id="RAK76970.1"/>
    </source>
</evidence>
<feature type="compositionally biased region" description="Basic and acidic residues" evidence="2">
    <location>
        <begin position="539"/>
        <end position="554"/>
    </location>
</feature>
<dbReference type="GeneID" id="63862102"/>
<keyword evidence="4" id="KW-1185">Reference proteome</keyword>
<gene>
    <name evidence="3" type="ORF">BO72DRAFT_448343</name>
</gene>
<name>A0A8G1RP99_9EURO</name>
<dbReference type="VEuPathDB" id="FungiDB:BO72DRAFT_448343"/>
<feature type="compositionally biased region" description="Low complexity" evidence="2">
    <location>
        <begin position="39"/>
        <end position="50"/>
    </location>
</feature>
<proteinExistence type="inferred from homology"/>
<dbReference type="PANTHER" id="PTHR11937">
    <property type="entry name" value="ACTIN"/>
    <property type="match status" value="1"/>
</dbReference>
<evidence type="ECO:0000256" key="1">
    <source>
        <dbReference type="RuleBase" id="RU000487"/>
    </source>
</evidence>
<evidence type="ECO:0000256" key="2">
    <source>
        <dbReference type="SAM" id="MobiDB-lite"/>
    </source>
</evidence>
<feature type="compositionally biased region" description="Basic and acidic residues" evidence="2">
    <location>
        <begin position="606"/>
        <end position="618"/>
    </location>
</feature>
<dbReference type="AlphaFoldDB" id="A0A8G1RP99"/>
<feature type="compositionally biased region" description="Polar residues" evidence="2">
    <location>
        <begin position="454"/>
        <end position="466"/>
    </location>
</feature>
<dbReference type="OrthoDB" id="337660at2759"/>
<dbReference type="SUPFAM" id="SSF53067">
    <property type="entry name" value="Actin-like ATPase domain"/>
    <property type="match status" value="2"/>
</dbReference>
<feature type="region of interest" description="Disordered" evidence="2">
    <location>
        <begin position="1"/>
        <end position="50"/>
    </location>
</feature>
<dbReference type="EMBL" id="KZ824645">
    <property type="protein sequence ID" value="RAK76970.1"/>
    <property type="molecule type" value="Genomic_DNA"/>
</dbReference>
<dbReference type="Pfam" id="PF00022">
    <property type="entry name" value="Actin"/>
    <property type="match status" value="1"/>
</dbReference>
<feature type="compositionally biased region" description="Polar residues" evidence="2">
    <location>
        <begin position="1"/>
        <end position="11"/>
    </location>
</feature>
<organism evidence="3 4">
    <name type="scientific">Aspergillus fijiensis CBS 313.89</name>
    <dbReference type="NCBI Taxonomy" id="1448319"/>
    <lineage>
        <taxon>Eukaryota</taxon>
        <taxon>Fungi</taxon>
        <taxon>Dikarya</taxon>
        <taxon>Ascomycota</taxon>
        <taxon>Pezizomycotina</taxon>
        <taxon>Eurotiomycetes</taxon>
        <taxon>Eurotiomycetidae</taxon>
        <taxon>Eurotiales</taxon>
        <taxon>Aspergillaceae</taxon>
        <taxon>Aspergillus</taxon>
    </lineage>
</organism>
<feature type="compositionally biased region" description="Low complexity" evidence="2">
    <location>
        <begin position="487"/>
        <end position="498"/>
    </location>
</feature>
<feature type="compositionally biased region" description="Polar residues" evidence="2">
    <location>
        <begin position="313"/>
        <end position="333"/>
    </location>
</feature>
<feature type="region of interest" description="Disordered" evidence="2">
    <location>
        <begin position="297"/>
        <end position="333"/>
    </location>
</feature>
<comment type="similarity">
    <text evidence="1">Belongs to the actin family.</text>
</comment>
<feature type="region of interest" description="Disordered" evidence="2">
    <location>
        <begin position="453"/>
        <end position="559"/>
    </location>
</feature>
<accession>A0A8G1RP99</accession>
<dbReference type="InterPro" id="IPR043129">
    <property type="entry name" value="ATPase_NBD"/>
</dbReference>
<feature type="compositionally biased region" description="Polar residues" evidence="2">
    <location>
        <begin position="19"/>
        <end position="32"/>
    </location>
</feature>
<dbReference type="RefSeq" id="XP_040800980.1">
    <property type="nucleotide sequence ID" value="XM_040944769.1"/>
</dbReference>
<feature type="region of interest" description="Disordered" evidence="2">
    <location>
        <begin position="606"/>
        <end position="637"/>
    </location>
</feature>
<feature type="compositionally biased region" description="Low complexity" evidence="2">
    <location>
        <begin position="303"/>
        <end position="312"/>
    </location>
</feature>
<dbReference type="InterPro" id="IPR004000">
    <property type="entry name" value="Actin"/>
</dbReference>
<dbReference type="Gene3D" id="3.90.640.10">
    <property type="entry name" value="Actin, Chain A, domain 4"/>
    <property type="match status" value="1"/>
</dbReference>
<dbReference type="Proteomes" id="UP000249789">
    <property type="component" value="Unassembled WGS sequence"/>
</dbReference>